<evidence type="ECO:0000313" key="2">
    <source>
        <dbReference type="WBParaSite" id="ES5_v2.g9789.t1"/>
    </source>
</evidence>
<organism evidence="1 2">
    <name type="scientific">Panagrolaimus sp. ES5</name>
    <dbReference type="NCBI Taxonomy" id="591445"/>
    <lineage>
        <taxon>Eukaryota</taxon>
        <taxon>Metazoa</taxon>
        <taxon>Ecdysozoa</taxon>
        <taxon>Nematoda</taxon>
        <taxon>Chromadorea</taxon>
        <taxon>Rhabditida</taxon>
        <taxon>Tylenchina</taxon>
        <taxon>Panagrolaimomorpha</taxon>
        <taxon>Panagrolaimoidea</taxon>
        <taxon>Panagrolaimidae</taxon>
        <taxon>Panagrolaimus</taxon>
    </lineage>
</organism>
<dbReference type="Proteomes" id="UP000887579">
    <property type="component" value="Unplaced"/>
</dbReference>
<proteinExistence type="predicted"/>
<name>A0AC34GXQ3_9BILA</name>
<evidence type="ECO:0000313" key="1">
    <source>
        <dbReference type="Proteomes" id="UP000887579"/>
    </source>
</evidence>
<sequence length="786" mass="86203">MAAIEVITSQEREVTLKKPTGEPYTILVRVWNESVSNLTLMALGSSAPEILLSIIEIFGNNFEAGELGPGTIVGSAAYNLFIIIAICILVIPNGEVRRIERNDVFWVTVIWSTFAYIWLYLILGVFSPNVVEAWEGLLTFAFFFLTVINAYIANRYFPSLGTRYLKGKAVTSYTARSAAYNNKGGEVRLENGDGTPAEQTDSLIATTQDPDVLAFEQHKQLFWDTFTQIRAEHPDLDIKEVGKLTAWRALEKMPKSRAVRRVQAIRKLTAGVPLFREFDSKAEDIIDPLVPEKETKITVSFSPSQYICMENIGKVLVHVEVDRGSIQEPTVVTVHYKTIADTATAGQDYEPIQGIITFLPHEVKLSVPIQIIDCQKYETDEKFHVHIYQAKAISANDPDKEYPATVGVASDATIIIVDDDHAGAFSFQSEVFKVTENIGTFKLKVNRTRGARGDVSIPYTITEGTAKLGIDMDAPTSGTLHFKDGVTSMDIPIKIINDDKYEKSEDFFAFLGNPTWHQADQKSENGADGGPLLGAHVRAKHFIDKLIAKANCSVMVGTSSWKQQFSEALTVGIDEEDCPDGPPHKPSILQVIIHYIALPWKLLFSLIPPTDYAHGWLCFIVSIIFIGILTAFIGDVAAHFGCTIGLKDAVTAITLVAMGTSLPDTFASKTAATQDKTADASVGNVTGSNAVNVFLGIGVAWAIAACHHAWNGTVFRVSAGTLAPSVALFCMGSIICFAILQFRRYSPSIKAELGGPTSARYISASIFVLVWISYITYSILDAYCYI</sequence>
<protein>
    <submittedName>
        <fullName evidence="2">Calx-beta domain-containing protein</fullName>
    </submittedName>
</protein>
<dbReference type="WBParaSite" id="ES5_v2.g9789.t1">
    <property type="protein sequence ID" value="ES5_v2.g9789.t1"/>
    <property type="gene ID" value="ES5_v2.g9789"/>
</dbReference>
<reference evidence="2" key="1">
    <citation type="submission" date="2022-11" db="UniProtKB">
        <authorList>
            <consortium name="WormBaseParasite"/>
        </authorList>
    </citation>
    <scope>IDENTIFICATION</scope>
</reference>
<accession>A0AC34GXQ3</accession>